<protein>
    <submittedName>
        <fullName evidence="2">Soluble pyridine nucleotide transhydrogenase</fullName>
    </submittedName>
</protein>
<name>W7QJG5_9ALTE</name>
<keyword evidence="1" id="KW-0732">Signal</keyword>
<dbReference type="OrthoDB" id="6388949at2"/>
<dbReference type="EMBL" id="ARZY01000030">
    <property type="protein sequence ID" value="EWH09082.1"/>
    <property type="molecule type" value="Genomic_DNA"/>
</dbReference>
<feature type="chain" id="PRO_5004898153" evidence="1">
    <location>
        <begin position="23"/>
        <end position="101"/>
    </location>
</feature>
<proteinExistence type="predicted"/>
<evidence type="ECO:0000313" key="2">
    <source>
        <dbReference type="EMBL" id="EWH09082.1"/>
    </source>
</evidence>
<reference evidence="2 3" key="1">
    <citation type="journal article" date="2014" name="Genome Announc.">
        <title>Draft Genome Sequence of the Agar-Degrading Bacterium Catenovulum sp. Strain DS-2, Isolated from Intestines of Haliotis diversicolor.</title>
        <authorList>
            <person name="Shan D."/>
            <person name="Li X."/>
            <person name="Gu Z."/>
            <person name="Wei G."/>
            <person name="Gao Z."/>
            <person name="Shao Z."/>
        </authorList>
    </citation>
    <scope>NUCLEOTIDE SEQUENCE [LARGE SCALE GENOMIC DNA]</scope>
    <source>
        <strain evidence="2 3">DS-2</strain>
    </source>
</reference>
<dbReference type="eggNOG" id="ENOG502ZSGN">
    <property type="taxonomic scope" value="Bacteria"/>
</dbReference>
<organism evidence="2 3">
    <name type="scientific">Catenovulum agarivorans DS-2</name>
    <dbReference type="NCBI Taxonomy" id="1328313"/>
    <lineage>
        <taxon>Bacteria</taxon>
        <taxon>Pseudomonadati</taxon>
        <taxon>Pseudomonadota</taxon>
        <taxon>Gammaproteobacteria</taxon>
        <taxon>Alteromonadales</taxon>
        <taxon>Alteromonadaceae</taxon>
        <taxon>Catenovulum</taxon>
    </lineage>
</organism>
<dbReference type="AlphaFoldDB" id="W7QJG5"/>
<evidence type="ECO:0000313" key="3">
    <source>
        <dbReference type="Proteomes" id="UP000019276"/>
    </source>
</evidence>
<feature type="signal peptide" evidence="1">
    <location>
        <begin position="1"/>
        <end position="22"/>
    </location>
</feature>
<dbReference type="Proteomes" id="UP000019276">
    <property type="component" value="Unassembled WGS sequence"/>
</dbReference>
<dbReference type="RefSeq" id="WP_035015541.1">
    <property type="nucleotide sequence ID" value="NZ_ARZY01000030.1"/>
</dbReference>
<gene>
    <name evidence="2" type="ORF">DS2_14459</name>
</gene>
<keyword evidence="3" id="KW-1185">Reference proteome</keyword>
<evidence type="ECO:0000256" key="1">
    <source>
        <dbReference type="SAM" id="SignalP"/>
    </source>
</evidence>
<comment type="caution">
    <text evidence="2">The sequence shown here is derived from an EMBL/GenBank/DDBJ whole genome shotgun (WGS) entry which is preliminary data.</text>
</comment>
<sequence length="101" mass="11258">MYKKQFALTVAIAFAASFSTQAEQKVNIYNCVDKTTLQQNAECIANTISNNVQLKQEIAMIEQDAANFNQPMALAMMKMNPQDLSIEVIALTNKTVEKPQN</sequence>
<accession>W7QJG5</accession>